<organism evidence="2 3">
    <name type="scientific">Chloroflexus aggregans (strain MD-66 / DSM 9485)</name>
    <dbReference type="NCBI Taxonomy" id="326427"/>
    <lineage>
        <taxon>Bacteria</taxon>
        <taxon>Bacillati</taxon>
        <taxon>Chloroflexota</taxon>
        <taxon>Chloroflexia</taxon>
        <taxon>Chloroflexales</taxon>
        <taxon>Chloroflexineae</taxon>
        <taxon>Chloroflexaceae</taxon>
        <taxon>Chloroflexus</taxon>
    </lineage>
</organism>
<dbReference type="KEGG" id="cag:Cagg_1095"/>
<evidence type="ECO:0000256" key="1">
    <source>
        <dbReference type="SAM" id="MobiDB-lite"/>
    </source>
</evidence>
<dbReference type="eggNOG" id="ENOG5030RCA">
    <property type="taxonomic scope" value="Bacteria"/>
</dbReference>
<keyword evidence="3" id="KW-1185">Reference proteome</keyword>
<evidence type="ECO:0000313" key="2">
    <source>
        <dbReference type="EMBL" id="ACL24007.1"/>
    </source>
</evidence>
<dbReference type="EMBL" id="CP001337">
    <property type="protein sequence ID" value="ACL24007.1"/>
    <property type="molecule type" value="Genomic_DNA"/>
</dbReference>
<proteinExistence type="predicted"/>
<protein>
    <submittedName>
        <fullName evidence="2">Uncharacterized protein</fullName>
    </submittedName>
</protein>
<feature type="region of interest" description="Disordered" evidence="1">
    <location>
        <begin position="111"/>
        <end position="134"/>
    </location>
</feature>
<reference evidence="2" key="1">
    <citation type="submission" date="2008-12" db="EMBL/GenBank/DDBJ databases">
        <title>Complete sequence of Chloroflexus aggregans DSM 9485.</title>
        <authorList>
            <consortium name="US DOE Joint Genome Institute"/>
            <person name="Lucas S."/>
            <person name="Copeland A."/>
            <person name="Lapidus A."/>
            <person name="Glavina del Rio T."/>
            <person name="Dalin E."/>
            <person name="Tice H."/>
            <person name="Pitluck S."/>
            <person name="Foster B."/>
            <person name="Larimer F."/>
            <person name="Land M."/>
            <person name="Hauser L."/>
            <person name="Kyrpides N."/>
            <person name="Mikhailova N."/>
            <person name="Bryant D."/>
            <person name="Richardson P."/>
        </authorList>
    </citation>
    <scope>NUCLEOTIDE SEQUENCE</scope>
    <source>
        <strain evidence="2">DSM 9485</strain>
    </source>
</reference>
<name>B8G750_CHLAD</name>
<dbReference type="Proteomes" id="UP000002508">
    <property type="component" value="Chromosome"/>
</dbReference>
<dbReference type="AlphaFoldDB" id="B8G750"/>
<sequence>MTKHDLSFTLDFPNDERESLPALLRAAGAEVQREPTRDIDWQTVVVVIDEIGRVATGVTAAIALAEKIAEKLNAWCATMRRQGKTPRAVLRRPGQPPLDLSTATDDAITGVFPTHHGSSRSHAESSTSTLSQWSLHDERDQQCAVRRDVAKSDSCLSHGSLQSQPSATLQPVIVLS</sequence>
<evidence type="ECO:0000313" key="3">
    <source>
        <dbReference type="Proteomes" id="UP000002508"/>
    </source>
</evidence>
<accession>B8G750</accession>
<dbReference type="HOGENOM" id="CLU_1522538_0_0_0"/>
<gene>
    <name evidence="2" type="ordered locus">Cagg_1095</name>
</gene>